<dbReference type="AlphaFoldDB" id="A0A0D2CRZ1"/>
<feature type="region of interest" description="Disordered" evidence="1">
    <location>
        <begin position="664"/>
        <end position="703"/>
    </location>
</feature>
<keyword evidence="3" id="KW-1185">Reference proteome</keyword>
<dbReference type="Proteomes" id="UP000054466">
    <property type="component" value="Unassembled WGS sequence"/>
</dbReference>
<feature type="region of interest" description="Disordered" evidence="1">
    <location>
        <begin position="115"/>
        <end position="136"/>
    </location>
</feature>
<dbReference type="STRING" id="569365.A0A0D2CRZ1"/>
<protein>
    <submittedName>
        <fullName evidence="2">Uncharacterized protein</fullName>
    </submittedName>
</protein>
<dbReference type="GeneID" id="27343461"/>
<feature type="compositionally biased region" description="Acidic residues" evidence="1">
    <location>
        <begin position="692"/>
        <end position="703"/>
    </location>
</feature>
<reference evidence="2 3" key="1">
    <citation type="submission" date="2015-01" db="EMBL/GenBank/DDBJ databases">
        <title>The Genome Sequence of Cladophialophora immunda CBS83496.</title>
        <authorList>
            <consortium name="The Broad Institute Genomics Platform"/>
            <person name="Cuomo C."/>
            <person name="de Hoog S."/>
            <person name="Gorbushina A."/>
            <person name="Stielow B."/>
            <person name="Teixiera M."/>
            <person name="Abouelleil A."/>
            <person name="Chapman S.B."/>
            <person name="Priest M."/>
            <person name="Young S.K."/>
            <person name="Wortman J."/>
            <person name="Nusbaum C."/>
            <person name="Birren B."/>
        </authorList>
    </citation>
    <scope>NUCLEOTIDE SEQUENCE [LARGE SCALE GENOMIC DNA]</scope>
    <source>
        <strain evidence="2 3">CBS 83496</strain>
    </source>
</reference>
<gene>
    <name evidence="2" type="ORF">PV07_04267</name>
</gene>
<accession>A0A0D2CRZ1</accession>
<dbReference type="HOGENOM" id="CLU_392317_0_0_1"/>
<dbReference type="OrthoDB" id="4137658at2759"/>
<sequence length="703" mass="80216">MQPPKRSDQELDFELDFLSLEEHRTIRTLTQILYWTQPLAESDDEFIEFLGQVCSEPDQAQQDSQHKLLNNFLRSIDGEGSEAIAVLPGRFKASGLALFAAGSQRPLNDLVSVDNRQEGEGGLKPANAPQNGSKGTIASKEERCRVGFTRYEVPPGFVHDPLPSFFDLLQERGGEVPPALTLQLTLVLLKHGQAQIGKEARRKSYEDFSLFITCVGLSRLWERFDFGATSRNFYQIIRLLDEDEPTPASLTDAVRDLKSPRAHEERFSDVARFTEPMKSDFKVLLKKLRLVSGFDYRQSGKIEYDTPRVFYRALSSLLKRLRDTLNCAKLYQPKGGQSTFDRAAFGDAICALEGTVHLLWRFVDRFREEIHLTLKWVAGECKLRDGACQSSKDRVGMAGTYLEGEHVIPLEEIKMKWNWPGACLQWLELLVAQQAATRDIHVWAPFRTRKSKSLRQLVPQAKIHTIQFRSAPWDRGSHDMSNVRQELEQEKWLFKTHGIALIAWLEHNGHTDLDAAEFKGSVHCETTLLTLQALTLPGAFRGWNWGVPSPEKTSQCLRSRNITVPPQVITSLRASREVLGLSRRCCQGCRAVFYAIRDLQNFRRRLPPPSFHGVWLPMALPPWTPRNIGLKLLDQLELEIQHRGRLAFDLLPLEERKELSRLFDPDYCPEDHDPDDEQDHYHESLSPLYDSSDPDLESPPEGL</sequence>
<dbReference type="VEuPathDB" id="FungiDB:PV07_04267"/>
<evidence type="ECO:0000313" key="2">
    <source>
        <dbReference type="EMBL" id="KIW32740.1"/>
    </source>
</evidence>
<evidence type="ECO:0000313" key="3">
    <source>
        <dbReference type="Proteomes" id="UP000054466"/>
    </source>
</evidence>
<proteinExistence type="predicted"/>
<dbReference type="RefSeq" id="XP_016252956.1">
    <property type="nucleotide sequence ID" value="XM_016391054.1"/>
</dbReference>
<organism evidence="2 3">
    <name type="scientific">Cladophialophora immunda</name>
    <dbReference type="NCBI Taxonomy" id="569365"/>
    <lineage>
        <taxon>Eukaryota</taxon>
        <taxon>Fungi</taxon>
        <taxon>Dikarya</taxon>
        <taxon>Ascomycota</taxon>
        <taxon>Pezizomycotina</taxon>
        <taxon>Eurotiomycetes</taxon>
        <taxon>Chaetothyriomycetidae</taxon>
        <taxon>Chaetothyriales</taxon>
        <taxon>Herpotrichiellaceae</taxon>
        <taxon>Cladophialophora</taxon>
    </lineage>
</organism>
<evidence type="ECO:0000256" key="1">
    <source>
        <dbReference type="SAM" id="MobiDB-lite"/>
    </source>
</evidence>
<name>A0A0D2CRZ1_9EURO</name>
<dbReference type="EMBL" id="KN847041">
    <property type="protein sequence ID" value="KIW32740.1"/>
    <property type="molecule type" value="Genomic_DNA"/>
</dbReference>